<dbReference type="Gene3D" id="1.10.510.10">
    <property type="entry name" value="Transferase(Phosphotransferase) domain 1"/>
    <property type="match status" value="1"/>
</dbReference>
<keyword evidence="8" id="KW-0812">Transmembrane</keyword>
<keyword evidence="6" id="KW-0067">ATP-binding</keyword>
<evidence type="ECO:0000256" key="2">
    <source>
        <dbReference type="ARBA" id="ARBA00022527"/>
    </source>
</evidence>
<dbReference type="GO" id="GO:0005524">
    <property type="term" value="F:ATP binding"/>
    <property type="evidence" value="ECO:0007669"/>
    <property type="project" value="UniProtKB-KW"/>
</dbReference>
<comment type="caution">
    <text evidence="11">The sequence shown here is derived from an EMBL/GenBank/DDBJ whole genome shotgun (WGS) entry which is preliminary data.</text>
</comment>
<feature type="chain" id="PRO_5028830635" description="non-specific serine/threonine protein kinase" evidence="9">
    <location>
        <begin position="39"/>
        <end position="873"/>
    </location>
</feature>
<evidence type="ECO:0000256" key="1">
    <source>
        <dbReference type="ARBA" id="ARBA00012513"/>
    </source>
</evidence>
<dbReference type="EMBL" id="BLPF01000005">
    <property type="protein sequence ID" value="GFJ86273.1"/>
    <property type="molecule type" value="Genomic_DNA"/>
</dbReference>
<feature type="region of interest" description="Disordered" evidence="7">
    <location>
        <begin position="832"/>
        <end position="873"/>
    </location>
</feature>
<evidence type="ECO:0000256" key="6">
    <source>
        <dbReference type="ARBA" id="ARBA00022840"/>
    </source>
</evidence>
<evidence type="ECO:0000256" key="5">
    <source>
        <dbReference type="ARBA" id="ARBA00022777"/>
    </source>
</evidence>
<reference evidence="11 12" key="1">
    <citation type="submission" date="2020-03" db="EMBL/GenBank/DDBJ databases">
        <title>Whole genome shotgun sequence of Phytohabitans houttuyneae NBRC 108639.</title>
        <authorList>
            <person name="Komaki H."/>
            <person name="Tamura T."/>
        </authorList>
    </citation>
    <scope>NUCLEOTIDE SEQUENCE [LARGE SCALE GENOMIC DNA]</scope>
    <source>
        <strain evidence="11 12">NBRC 108639</strain>
    </source>
</reference>
<proteinExistence type="predicted"/>
<dbReference type="PROSITE" id="PS00109">
    <property type="entry name" value="PROTEIN_KINASE_TYR"/>
    <property type="match status" value="1"/>
</dbReference>
<dbReference type="EC" id="2.7.11.1" evidence="1"/>
<dbReference type="InterPro" id="IPR020635">
    <property type="entry name" value="Tyr_kinase_cat_dom"/>
</dbReference>
<keyword evidence="8" id="KW-0472">Membrane</keyword>
<protein>
    <recommendedName>
        <fullName evidence="1">non-specific serine/threonine protein kinase</fullName>
        <ecNumber evidence="1">2.7.11.1</ecNumber>
    </recommendedName>
</protein>
<dbReference type="GO" id="GO:0004713">
    <property type="term" value="F:protein tyrosine kinase activity"/>
    <property type="evidence" value="ECO:0007669"/>
    <property type="project" value="InterPro"/>
</dbReference>
<dbReference type="PANTHER" id="PTHR43289:SF6">
    <property type="entry name" value="SERINE_THREONINE-PROTEIN KINASE NEKL-3"/>
    <property type="match status" value="1"/>
</dbReference>
<name>A0A6V8KM89_9ACTN</name>
<feature type="compositionally biased region" description="Basic residues" evidence="7">
    <location>
        <begin position="848"/>
        <end position="861"/>
    </location>
</feature>
<feature type="signal peptide" evidence="9">
    <location>
        <begin position="1"/>
        <end position="38"/>
    </location>
</feature>
<dbReference type="GO" id="GO:0004674">
    <property type="term" value="F:protein serine/threonine kinase activity"/>
    <property type="evidence" value="ECO:0007669"/>
    <property type="project" value="UniProtKB-KW"/>
</dbReference>
<keyword evidence="3" id="KW-0808">Transferase</keyword>
<evidence type="ECO:0000256" key="9">
    <source>
        <dbReference type="SAM" id="SignalP"/>
    </source>
</evidence>
<keyword evidence="5" id="KW-0418">Kinase</keyword>
<dbReference type="PROSITE" id="PS50011">
    <property type="entry name" value="PROTEIN_KINASE_DOM"/>
    <property type="match status" value="1"/>
</dbReference>
<dbReference type="PANTHER" id="PTHR43289">
    <property type="entry name" value="MITOGEN-ACTIVATED PROTEIN KINASE KINASE KINASE 20-RELATED"/>
    <property type="match status" value="1"/>
</dbReference>
<evidence type="ECO:0000259" key="10">
    <source>
        <dbReference type="PROSITE" id="PS50011"/>
    </source>
</evidence>
<dbReference type="Gene3D" id="3.30.200.20">
    <property type="entry name" value="Phosphorylase Kinase, domain 1"/>
    <property type="match status" value="1"/>
</dbReference>
<evidence type="ECO:0000256" key="4">
    <source>
        <dbReference type="ARBA" id="ARBA00022741"/>
    </source>
</evidence>
<evidence type="ECO:0000313" key="11">
    <source>
        <dbReference type="EMBL" id="GFJ86273.1"/>
    </source>
</evidence>
<dbReference type="InterPro" id="IPR011009">
    <property type="entry name" value="Kinase-like_dom_sf"/>
</dbReference>
<reference evidence="11 12" key="2">
    <citation type="submission" date="2020-03" db="EMBL/GenBank/DDBJ databases">
        <authorList>
            <person name="Ichikawa N."/>
            <person name="Kimura A."/>
            <person name="Kitahashi Y."/>
            <person name="Uohara A."/>
        </authorList>
    </citation>
    <scope>NUCLEOTIDE SEQUENCE [LARGE SCALE GENOMIC DNA]</scope>
    <source>
        <strain evidence="11 12">NBRC 108639</strain>
    </source>
</reference>
<keyword evidence="9" id="KW-0732">Signal</keyword>
<organism evidence="11 12">
    <name type="scientific">Phytohabitans houttuyneae</name>
    <dbReference type="NCBI Taxonomy" id="1076126"/>
    <lineage>
        <taxon>Bacteria</taxon>
        <taxon>Bacillati</taxon>
        <taxon>Actinomycetota</taxon>
        <taxon>Actinomycetes</taxon>
        <taxon>Micromonosporales</taxon>
        <taxon>Micromonosporaceae</taxon>
    </lineage>
</organism>
<keyword evidence="2" id="KW-0723">Serine/threonine-protein kinase</keyword>
<evidence type="ECO:0000256" key="8">
    <source>
        <dbReference type="SAM" id="Phobius"/>
    </source>
</evidence>
<dbReference type="Proteomes" id="UP000482800">
    <property type="component" value="Unassembled WGS sequence"/>
</dbReference>
<dbReference type="Pfam" id="PF00069">
    <property type="entry name" value="Pkinase"/>
    <property type="match status" value="1"/>
</dbReference>
<sequence>MAPRSRTAAATIPLTAAIPLAAAAALAAVALLAPAAVASPAPVTPSGPPPAGGSVTAEVCAISGYAPQGEDGARDLRTTLRAQTAGNMGGTRLERADTWVVPDGGRPVVVVDSATPLASGSARAYLFGLDFPIESGTGTARDRYVSTTEMPHFGPTVRVVGVRAGSNACDGSLVLMADRSVFSTRLGQAGVAAGALFGILLVLVARGRRGGWAQRFAMAAPFGLLAGVGEAAVLQESGVISPFSLVGWLVPLAGLLLAALLPLTRRRASRTVATAHTALDPAWQAPAHVPLGDYRADGPFTRTAVAQVDRGTHRETGERVLLKTVLPELAADPDAAARLVREAGVLRRLDDPHCLRPVAELSTPDGPPVLVTEYVDGVTARQVLTDGMPLTGPQACTVISGVLEGLAAVHSAGLVHRDVRPENIYLDADGRVLLAGFELAAPGEENAQVAQGVPPYAGPQQRRGEPIDGRADLWSAGAVLAELLTDAVPVVTDDASPVLLAGGDYDLAAPIADLIAQAMATDPDARPATAEDMRTGLREAAAEAYGPDWMTIGALTGAVVFPGGLLAAGAAAGAAGATGLAVSGTSAAATAGFGAATPAAAGAAIATTGMGQAVHTAAGAAGTPLGKIGAIVTPVLAIATVAAVGLSGAATAAPPPSADVITPEAARVIFVRTVAQARSGSLVHVDEPLRDFVTDTFAQVFPAPQHQLSAITVGVPRGQRSYPAYFIATARVAGPERVTHLVARFVRAAADQPWLMTSLSSWDDRTVAAPTLDPDGYLATPPPLTDLIADPARLPDLYADWFRRSETANRVVTDPLLTLAGGTSFLKEAAQTEHFPAAPNDRGTSRRATARPRARWRRSSSRSRTAPCWSAST</sequence>
<feature type="transmembrane region" description="Helical" evidence="8">
    <location>
        <begin position="186"/>
        <end position="204"/>
    </location>
</feature>
<feature type="transmembrane region" description="Helical" evidence="8">
    <location>
        <begin position="240"/>
        <end position="261"/>
    </location>
</feature>
<gene>
    <name evidence="11" type="ORF">Phou_104530</name>
</gene>
<accession>A0A6V8KM89</accession>
<dbReference type="AlphaFoldDB" id="A0A6V8KM89"/>
<feature type="transmembrane region" description="Helical" evidence="8">
    <location>
        <begin position="216"/>
        <end position="234"/>
    </location>
</feature>
<keyword evidence="4" id="KW-0547">Nucleotide-binding</keyword>
<evidence type="ECO:0000256" key="3">
    <source>
        <dbReference type="ARBA" id="ARBA00022679"/>
    </source>
</evidence>
<dbReference type="InterPro" id="IPR008266">
    <property type="entry name" value="Tyr_kinase_AS"/>
</dbReference>
<keyword evidence="8" id="KW-1133">Transmembrane helix</keyword>
<keyword evidence="12" id="KW-1185">Reference proteome</keyword>
<feature type="domain" description="Protein kinase" evidence="10">
    <location>
        <begin position="294"/>
        <end position="550"/>
    </location>
</feature>
<dbReference type="CDD" id="cd14014">
    <property type="entry name" value="STKc_PknB_like"/>
    <property type="match status" value="1"/>
</dbReference>
<dbReference type="InterPro" id="IPR000719">
    <property type="entry name" value="Prot_kinase_dom"/>
</dbReference>
<evidence type="ECO:0000313" key="12">
    <source>
        <dbReference type="Proteomes" id="UP000482800"/>
    </source>
</evidence>
<evidence type="ECO:0000256" key="7">
    <source>
        <dbReference type="SAM" id="MobiDB-lite"/>
    </source>
</evidence>
<dbReference type="SUPFAM" id="SSF56112">
    <property type="entry name" value="Protein kinase-like (PK-like)"/>
    <property type="match status" value="1"/>
</dbReference>
<dbReference type="SMART" id="SM00219">
    <property type="entry name" value="TyrKc"/>
    <property type="match status" value="1"/>
</dbReference>